<reference evidence="2 3" key="1">
    <citation type="submission" date="2017-08" db="EMBL/GenBank/DDBJ databases">
        <title>Infants hospitalized years apart are colonized by the same room-sourced microbial strains.</title>
        <authorList>
            <person name="Brooks B."/>
            <person name="Olm M.R."/>
            <person name="Firek B.A."/>
            <person name="Baker R."/>
            <person name="Thomas B.C."/>
            <person name="Morowitz M.J."/>
            <person name="Banfield J.F."/>
        </authorList>
    </citation>
    <scope>NUCLEOTIDE SEQUENCE [LARGE SCALE GENOMIC DNA]</scope>
    <source>
        <strain evidence="2">S2_003_000_R2_4</strain>
    </source>
</reference>
<gene>
    <name evidence="2" type="ORF">DI526_17010</name>
</gene>
<dbReference type="AlphaFoldDB" id="A0A2W5WW80"/>
<protein>
    <submittedName>
        <fullName evidence="2">Helix-turn-helix domain-containing protein</fullName>
    </submittedName>
</protein>
<proteinExistence type="predicted"/>
<sequence length="128" mass="13728">MSRLPGILGEIADVAGLDAALKLARARGGTAMKISGKPGGALAQIVGDEAARNIADLLGSIEYTIPMANLRGQKARRAKARLLLQQGVPSSKVALAVDVHLRTIERLRQREREDPEPQLPLFDTPETQ</sequence>
<dbReference type="RefSeq" id="WP_304280601.1">
    <property type="nucleotide sequence ID" value="NZ_QFQZ01000064.1"/>
</dbReference>
<feature type="region of interest" description="Disordered" evidence="1">
    <location>
        <begin position="107"/>
        <end position="128"/>
    </location>
</feature>
<dbReference type="Proteomes" id="UP000249393">
    <property type="component" value="Unassembled WGS sequence"/>
</dbReference>
<evidence type="ECO:0000313" key="2">
    <source>
        <dbReference type="EMBL" id="PZR32274.1"/>
    </source>
</evidence>
<dbReference type="EMBL" id="QFQZ01000064">
    <property type="protein sequence ID" value="PZR32274.1"/>
    <property type="molecule type" value="Genomic_DNA"/>
</dbReference>
<evidence type="ECO:0000256" key="1">
    <source>
        <dbReference type="SAM" id="MobiDB-lite"/>
    </source>
</evidence>
<evidence type="ECO:0000313" key="3">
    <source>
        <dbReference type="Proteomes" id="UP000249393"/>
    </source>
</evidence>
<name>A0A2W5WW80_9CAUL</name>
<accession>A0A2W5WW80</accession>
<organism evidence="2 3">
    <name type="scientific">Caulobacter segnis</name>
    <dbReference type="NCBI Taxonomy" id="88688"/>
    <lineage>
        <taxon>Bacteria</taxon>
        <taxon>Pseudomonadati</taxon>
        <taxon>Pseudomonadota</taxon>
        <taxon>Alphaproteobacteria</taxon>
        <taxon>Caulobacterales</taxon>
        <taxon>Caulobacteraceae</taxon>
        <taxon>Caulobacter</taxon>
    </lineage>
</organism>
<comment type="caution">
    <text evidence="2">The sequence shown here is derived from an EMBL/GenBank/DDBJ whole genome shotgun (WGS) entry which is preliminary data.</text>
</comment>